<feature type="region of interest" description="Disordered" evidence="1">
    <location>
        <begin position="30"/>
        <end position="86"/>
    </location>
</feature>
<feature type="compositionally biased region" description="Basic residues" evidence="1">
    <location>
        <begin position="56"/>
        <end position="68"/>
    </location>
</feature>
<protein>
    <submittedName>
        <fullName evidence="2">Uncharacterized protein</fullName>
    </submittedName>
</protein>
<dbReference type="HOGENOM" id="CLU_1143930_0_0_1"/>
<evidence type="ECO:0000313" key="2">
    <source>
        <dbReference type="EMBL" id="ERN00065.1"/>
    </source>
</evidence>
<feature type="compositionally biased region" description="Basic and acidic residues" evidence="1">
    <location>
        <begin position="69"/>
        <end position="84"/>
    </location>
</feature>
<gene>
    <name evidence="2" type="ORF">AMTR_s00105p00104800</name>
</gene>
<dbReference type="Proteomes" id="UP000017836">
    <property type="component" value="Unassembled WGS sequence"/>
</dbReference>
<dbReference type="Gramene" id="ERN00065">
    <property type="protein sequence ID" value="ERN00065"/>
    <property type="gene ID" value="AMTR_s00105p00104800"/>
</dbReference>
<dbReference type="AlphaFoldDB" id="W1NZC8"/>
<name>W1NZC8_AMBTC</name>
<organism evidence="2 3">
    <name type="scientific">Amborella trichopoda</name>
    <dbReference type="NCBI Taxonomy" id="13333"/>
    <lineage>
        <taxon>Eukaryota</taxon>
        <taxon>Viridiplantae</taxon>
        <taxon>Streptophyta</taxon>
        <taxon>Embryophyta</taxon>
        <taxon>Tracheophyta</taxon>
        <taxon>Spermatophyta</taxon>
        <taxon>Magnoliopsida</taxon>
        <taxon>Amborellales</taxon>
        <taxon>Amborellaceae</taxon>
        <taxon>Amborella</taxon>
    </lineage>
</organism>
<proteinExistence type="predicted"/>
<accession>W1NZC8</accession>
<evidence type="ECO:0000313" key="3">
    <source>
        <dbReference type="Proteomes" id="UP000017836"/>
    </source>
</evidence>
<evidence type="ECO:0000256" key="1">
    <source>
        <dbReference type="SAM" id="MobiDB-lite"/>
    </source>
</evidence>
<dbReference type="EMBL" id="KI394961">
    <property type="protein sequence ID" value="ERN00065.1"/>
    <property type="molecule type" value="Genomic_DNA"/>
</dbReference>
<feature type="compositionally biased region" description="Basic and acidic residues" evidence="1">
    <location>
        <begin position="44"/>
        <end position="55"/>
    </location>
</feature>
<sequence length="243" mass="28058">MHKANEKGDRGENNRAAGLLRLWVTVRKRRAQRETRSQVLHLQDSMRAHESERVRRDHKRCGSIRSKREKSTERDGRKREETGHRSALATDYCDEEKSVERDRVIGATSPGLNAHMKVREGDETTGAAAPFAVKEKRAKRETREREKRRGLRFATAPGYCMGTMLMGEKERGKGRKRGERVGLRYKDIWRVEKVEMMVLRSEERMPGRWNVGVIDLRLDMSSGSDTTVVECHEIDPRSDEAMP</sequence>
<reference evidence="3" key="1">
    <citation type="journal article" date="2013" name="Science">
        <title>The Amborella genome and the evolution of flowering plants.</title>
        <authorList>
            <consortium name="Amborella Genome Project"/>
        </authorList>
    </citation>
    <scope>NUCLEOTIDE SEQUENCE [LARGE SCALE GENOMIC DNA]</scope>
</reference>
<keyword evidence="3" id="KW-1185">Reference proteome</keyword>